<evidence type="ECO:0000313" key="2">
    <source>
        <dbReference type="EMBL" id="CAJ1080586.1"/>
    </source>
</evidence>
<sequence length="72" mass="7446">TGFEPIGPLHTKGGPPTIILWAFLPQPVLKVFPDRGPVIKAAAASDATPASTSHPDPDRSRLSISGGEAEGF</sequence>
<feature type="region of interest" description="Disordered" evidence="1">
    <location>
        <begin position="42"/>
        <end position="72"/>
    </location>
</feature>
<name>A0AAV1H3K4_XYRNO</name>
<organism evidence="2 3">
    <name type="scientific">Xyrichtys novacula</name>
    <name type="common">Pearly razorfish</name>
    <name type="synonym">Hemipteronotus novacula</name>
    <dbReference type="NCBI Taxonomy" id="13765"/>
    <lineage>
        <taxon>Eukaryota</taxon>
        <taxon>Metazoa</taxon>
        <taxon>Chordata</taxon>
        <taxon>Craniata</taxon>
        <taxon>Vertebrata</taxon>
        <taxon>Euteleostomi</taxon>
        <taxon>Actinopterygii</taxon>
        <taxon>Neopterygii</taxon>
        <taxon>Teleostei</taxon>
        <taxon>Neoteleostei</taxon>
        <taxon>Acanthomorphata</taxon>
        <taxon>Eupercaria</taxon>
        <taxon>Labriformes</taxon>
        <taxon>Labridae</taxon>
        <taxon>Xyrichtys</taxon>
    </lineage>
</organism>
<evidence type="ECO:0000313" key="3">
    <source>
        <dbReference type="Proteomes" id="UP001178508"/>
    </source>
</evidence>
<proteinExistence type="predicted"/>
<evidence type="ECO:0000256" key="1">
    <source>
        <dbReference type="SAM" id="MobiDB-lite"/>
    </source>
</evidence>
<reference evidence="2" key="1">
    <citation type="submission" date="2023-08" db="EMBL/GenBank/DDBJ databases">
        <authorList>
            <person name="Alioto T."/>
            <person name="Alioto T."/>
            <person name="Gomez Garrido J."/>
        </authorList>
    </citation>
    <scope>NUCLEOTIDE SEQUENCE</scope>
</reference>
<dbReference type="EMBL" id="OY660882">
    <property type="protein sequence ID" value="CAJ1080586.1"/>
    <property type="molecule type" value="Genomic_DNA"/>
</dbReference>
<accession>A0AAV1H3K4</accession>
<gene>
    <name evidence="2" type="ORF">XNOV1_A013392</name>
</gene>
<protein>
    <submittedName>
        <fullName evidence="2">Uncharacterized protein</fullName>
    </submittedName>
</protein>
<feature type="non-terminal residue" evidence="2">
    <location>
        <position position="1"/>
    </location>
</feature>
<dbReference type="AlphaFoldDB" id="A0AAV1H3K4"/>
<feature type="compositionally biased region" description="Low complexity" evidence="1">
    <location>
        <begin position="42"/>
        <end position="53"/>
    </location>
</feature>
<dbReference type="Proteomes" id="UP001178508">
    <property type="component" value="Chromosome 19"/>
</dbReference>
<keyword evidence="3" id="KW-1185">Reference proteome</keyword>